<dbReference type="Pfam" id="PF02465">
    <property type="entry name" value="FliD_N"/>
    <property type="match status" value="1"/>
</dbReference>
<dbReference type="RefSeq" id="WP_382226673.1">
    <property type="nucleotide sequence ID" value="NZ_JBHTCA010000021.1"/>
</dbReference>
<keyword evidence="4 5" id="KW-0975">Bacterial flagellum</keyword>
<evidence type="ECO:0000259" key="6">
    <source>
        <dbReference type="Pfam" id="PF02465"/>
    </source>
</evidence>
<comment type="caution">
    <text evidence="8">The sequence shown here is derived from an EMBL/GenBank/DDBJ whole genome shotgun (WGS) entry which is preliminary data.</text>
</comment>
<name>A0ABW2QQJ8_9BURK</name>
<feature type="domain" description="Flagellar hook-associated protein 2 C-terminal" evidence="7">
    <location>
        <begin position="236"/>
        <end position="460"/>
    </location>
</feature>
<evidence type="ECO:0000313" key="8">
    <source>
        <dbReference type="EMBL" id="MFC7410972.1"/>
    </source>
</evidence>
<keyword evidence="8" id="KW-0282">Flagellum</keyword>
<comment type="similarity">
    <text evidence="1 5">Belongs to the FliD family.</text>
</comment>
<keyword evidence="5" id="KW-0964">Secreted</keyword>
<dbReference type="PANTHER" id="PTHR30288:SF0">
    <property type="entry name" value="FLAGELLAR HOOK-ASSOCIATED PROTEIN 2"/>
    <property type="match status" value="1"/>
</dbReference>
<keyword evidence="8" id="KW-0969">Cilium</keyword>
<keyword evidence="9" id="KW-1185">Reference proteome</keyword>
<accession>A0ABW2QQJ8</accession>
<protein>
    <recommendedName>
        <fullName evidence="5">Flagellar hook-associated protein 2</fullName>
        <shortName evidence="5">HAP2</shortName>
    </recommendedName>
    <alternativeName>
        <fullName evidence="5">Flagellar cap protein</fullName>
    </alternativeName>
</protein>
<dbReference type="Proteomes" id="UP001596501">
    <property type="component" value="Unassembled WGS sequence"/>
</dbReference>
<dbReference type="InterPro" id="IPR010809">
    <property type="entry name" value="FliD_C"/>
</dbReference>
<feature type="domain" description="Flagellar hook-associated protein 2 N-terminal" evidence="6">
    <location>
        <begin position="11"/>
        <end position="107"/>
    </location>
</feature>
<evidence type="ECO:0000256" key="3">
    <source>
        <dbReference type="ARBA" id="ARBA00023054"/>
    </source>
</evidence>
<keyword evidence="8" id="KW-0966">Cell projection</keyword>
<evidence type="ECO:0000313" key="9">
    <source>
        <dbReference type="Proteomes" id="UP001596501"/>
    </source>
</evidence>
<sequence>MATISSPGIGSGLNIKDIVSQLVAIEKQPLTQLQVKAATVQTKISAYGELKAGVSALSDAAGKLRSLTTFNGVAATSSKATAISATAIGGTGANNFSVTVSALAKAQTYASASLAKVNGESQPIGAGTLSIQLGQYGAAPGYVFAPGSAAALAITVDADDTLADIASKINGESSDLAATVLNNGSGEQLLLRSKATGEAAGYQLSVTDTDGNLGDSLGLSRLMTNGTSSGSITQYAGDAKVMVNGSIEVTSATNTFKDIVSGVSVSLLDGALVGDVSEIAIKPDDAPIRSAVEGFVNAYNALNSMLAEATKYDAATKQGGLLQGDSFAIGIQNAMRGILQSTTTGSAFARLSDIGISQQLGGNLSVDSTKFNAAIAKPEDFKNLFRIDNTGTTTDGVAVKFKTFADGLLAASTGLFKTKEDSLKRALDQNTKDTERLNAKIARIEAQLNRRYSALDAQVAGLTALNNYVSQQVTTWNNANK</sequence>
<dbReference type="EMBL" id="JBHTCA010000021">
    <property type="protein sequence ID" value="MFC7410972.1"/>
    <property type="molecule type" value="Genomic_DNA"/>
</dbReference>
<comment type="subcellular location">
    <subcellularLocation>
        <location evidence="5">Secreted</location>
    </subcellularLocation>
    <subcellularLocation>
        <location evidence="5">Bacterial flagellum</location>
    </subcellularLocation>
</comment>
<evidence type="ECO:0000256" key="2">
    <source>
        <dbReference type="ARBA" id="ARBA00011255"/>
    </source>
</evidence>
<comment type="subunit">
    <text evidence="2 5">Homopentamer.</text>
</comment>
<organism evidence="8 9">
    <name type="scientific">Hydrogenophaga atypica</name>
    <dbReference type="NCBI Taxonomy" id="249409"/>
    <lineage>
        <taxon>Bacteria</taxon>
        <taxon>Pseudomonadati</taxon>
        <taxon>Pseudomonadota</taxon>
        <taxon>Betaproteobacteria</taxon>
        <taxon>Burkholderiales</taxon>
        <taxon>Comamonadaceae</taxon>
        <taxon>Hydrogenophaga</taxon>
    </lineage>
</organism>
<gene>
    <name evidence="8" type="primary">fliD</name>
    <name evidence="8" type="ORF">ACFQPB_19095</name>
</gene>
<reference evidence="9" key="1">
    <citation type="journal article" date="2019" name="Int. J. Syst. Evol. Microbiol.">
        <title>The Global Catalogue of Microorganisms (GCM) 10K type strain sequencing project: providing services to taxonomists for standard genome sequencing and annotation.</title>
        <authorList>
            <consortium name="The Broad Institute Genomics Platform"/>
            <consortium name="The Broad Institute Genome Sequencing Center for Infectious Disease"/>
            <person name="Wu L."/>
            <person name="Ma J."/>
        </authorList>
    </citation>
    <scope>NUCLEOTIDE SEQUENCE [LARGE SCALE GENOMIC DNA]</scope>
    <source>
        <strain evidence="9">CGMCC 1.12371</strain>
    </source>
</reference>
<evidence type="ECO:0000256" key="1">
    <source>
        <dbReference type="ARBA" id="ARBA00009764"/>
    </source>
</evidence>
<evidence type="ECO:0000256" key="4">
    <source>
        <dbReference type="ARBA" id="ARBA00023143"/>
    </source>
</evidence>
<dbReference type="InterPro" id="IPR003481">
    <property type="entry name" value="FliD_N"/>
</dbReference>
<dbReference type="InterPro" id="IPR040026">
    <property type="entry name" value="FliD"/>
</dbReference>
<evidence type="ECO:0000259" key="7">
    <source>
        <dbReference type="Pfam" id="PF07195"/>
    </source>
</evidence>
<evidence type="ECO:0000256" key="5">
    <source>
        <dbReference type="RuleBase" id="RU362066"/>
    </source>
</evidence>
<dbReference type="PANTHER" id="PTHR30288">
    <property type="entry name" value="FLAGELLAR CAP/ASSEMBLY PROTEIN FLID"/>
    <property type="match status" value="1"/>
</dbReference>
<dbReference type="Pfam" id="PF07195">
    <property type="entry name" value="FliD_C"/>
    <property type="match status" value="1"/>
</dbReference>
<comment type="function">
    <text evidence="5">Required for morphogenesis and for the elongation of the flagellar filament by facilitating polymerization of the flagellin monomers at the tip of growing filament. Forms a capping structure, which prevents flagellin subunits (transported through the central channel of the flagellum) from leaking out without polymerization at the distal end.</text>
</comment>
<keyword evidence="3" id="KW-0175">Coiled coil</keyword>
<proteinExistence type="inferred from homology"/>